<dbReference type="AlphaFoldDB" id="A0A2I0LFZ0"/>
<dbReference type="OrthoDB" id="1930051at2759"/>
<evidence type="ECO:0000313" key="2">
    <source>
        <dbReference type="Proteomes" id="UP000233551"/>
    </source>
</evidence>
<dbReference type="PANTHER" id="PTHR35737:SF1">
    <property type="entry name" value="CRYPTIC LOCI REGULATOR"/>
    <property type="match status" value="1"/>
</dbReference>
<organism evidence="1 2">
    <name type="scientific">Punica granatum</name>
    <name type="common">Pomegranate</name>
    <dbReference type="NCBI Taxonomy" id="22663"/>
    <lineage>
        <taxon>Eukaryota</taxon>
        <taxon>Viridiplantae</taxon>
        <taxon>Streptophyta</taxon>
        <taxon>Embryophyta</taxon>
        <taxon>Tracheophyta</taxon>
        <taxon>Spermatophyta</taxon>
        <taxon>Magnoliopsida</taxon>
        <taxon>eudicotyledons</taxon>
        <taxon>Gunneridae</taxon>
        <taxon>Pentapetalae</taxon>
        <taxon>rosids</taxon>
        <taxon>malvids</taxon>
        <taxon>Myrtales</taxon>
        <taxon>Lythraceae</taxon>
        <taxon>Punica</taxon>
    </lineage>
</organism>
<comment type="caution">
    <text evidence="1">The sequence shown here is derived from an EMBL/GenBank/DDBJ whole genome shotgun (WGS) entry which is preliminary data.</text>
</comment>
<dbReference type="Proteomes" id="UP000233551">
    <property type="component" value="Unassembled WGS sequence"/>
</dbReference>
<sequence>MDLATAAESDDEWELCNDDGFIYKRKKRRVDSSSAAPPQADTEAAEEKFQGDRRKKTLLRIRDRYRRELALWEHLSSTCHAMQDRAQQLQRERERDVEEARDRTRTSSSGGPLAEEAPGEESSLEALLDKLLLKAEAQEVIIQDVSNLCDVAESLCKSREEEFKQSLIDLPIWASAPDLMAALSDD</sequence>
<accession>A0A2I0LFZ0</accession>
<evidence type="ECO:0000313" key="1">
    <source>
        <dbReference type="EMBL" id="PKI79146.1"/>
    </source>
</evidence>
<dbReference type="STRING" id="22663.A0A2I0LFZ0"/>
<gene>
    <name evidence="1" type="ORF">CRG98_000438</name>
</gene>
<protein>
    <submittedName>
        <fullName evidence="1">Uncharacterized protein</fullName>
    </submittedName>
</protein>
<keyword evidence="2" id="KW-1185">Reference proteome</keyword>
<proteinExistence type="predicted"/>
<dbReference type="EMBL" id="PGOL01000016">
    <property type="protein sequence ID" value="PKI79146.1"/>
    <property type="molecule type" value="Genomic_DNA"/>
</dbReference>
<dbReference type="GeneID" id="116195683"/>
<dbReference type="PANTHER" id="PTHR35737">
    <property type="entry name" value="CRYPTIC LOCI REGULATOR"/>
    <property type="match status" value="1"/>
</dbReference>
<name>A0A2I0LFZ0_PUNGR</name>
<reference evidence="1 2" key="1">
    <citation type="submission" date="2017-11" db="EMBL/GenBank/DDBJ databases">
        <title>De-novo sequencing of pomegranate (Punica granatum L.) genome.</title>
        <authorList>
            <person name="Akparov Z."/>
            <person name="Amiraslanov A."/>
            <person name="Hajiyeva S."/>
            <person name="Abbasov M."/>
            <person name="Kaur K."/>
            <person name="Hamwieh A."/>
            <person name="Solovyev V."/>
            <person name="Salamov A."/>
            <person name="Braich B."/>
            <person name="Kosarev P."/>
            <person name="Mahmoud A."/>
            <person name="Hajiyev E."/>
            <person name="Babayeva S."/>
            <person name="Izzatullayeva V."/>
            <person name="Mammadov A."/>
            <person name="Mammadov A."/>
            <person name="Sharifova S."/>
            <person name="Ojaghi J."/>
            <person name="Eynullazada K."/>
            <person name="Bayramov B."/>
            <person name="Abdulazimova A."/>
            <person name="Shahmuradov I."/>
        </authorList>
    </citation>
    <scope>NUCLEOTIDE SEQUENCE [LARGE SCALE GENOMIC DNA]</scope>
    <source>
        <strain evidence="2">cv. AG2017</strain>
        <tissue evidence="1">Leaf</tissue>
    </source>
</reference>